<accession>A0A2G5P9Q7</accession>
<dbReference type="STRING" id="85968.GCA_900073015_02012"/>
<dbReference type="PROSITE" id="PS00622">
    <property type="entry name" value="HTH_LUXR_1"/>
    <property type="match status" value="1"/>
</dbReference>
<dbReference type="SUPFAM" id="SSF48452">
    <property type="entry name" value="TPR-like"/>
    <property type="match status" value="2"/>
</dbReference>
<dbReference type="InterPro" id="IPR036388">
    <property type="entry name" value="WH-like_DNA-bd_sf"/>
</dbReference>
<dbReference type="SUPFAM" id="SSF52540">
    <property type="entry name" value="P-loop containing nucleoside triphosphate hydrolases"/>
    <property type="match status" value="1"/>
</dbReference>
<dbReference type="InterPro" id="IPR027417">
    <property type="entry name" value="P-loop_NTPase"/>
</dbReference>
<dbReference type="PANTHER" id="PTHR16305:SF35">
    <property type="entry name" value="TRANSCRIPTIONAL ACTIVATOR DOMAIN"/>
    <property type="match status" value="1"/>
</dbReference>
<dbReference type="GO" id="GO:0005737">
    <property type="term" value="C:cytoplasm"/>
    <property type="evidence" value="ECO:0007669"/>
    <property type="project" value="TreeGrafter"/>
</dbReference>
<dbReference type="InterPro" id="IPR041664">
    <property type="entry name" value="AAA_16"/>
</dbReference>
<evidence type="ECO:0000256" key="1">
    <source>
        <dbReference type="ARBA" id="ARBA00022741"/>
    </source>
</evidence>
<dbReference type="GO" id="GO:0004016">
    <property type="term" value="F:adenylate cyclase activity"/>
    <property type="evidence" value="ECO:0007669"/>
    <property type="project" value="TreeGrafter"/>
</dbReference>
<dbReference type="GO" id="GO:0003677">
    <property type="term" value="F:DNA binding"/>
    <property type="evidence" value="ECO:0007669"/>
    <property type="project" value="InterPro"/>
</dbReference>
<evidence type="ECO:0000256" key="2">
    <source>
        <dbReference type="ARBA" id="ARBA00022840"/>
    </source>
</evidence>
<sequence>MSPACGRQQIVPEIDALLRRAASGPAALIFEGEAGIGKTTRWLEAVDRARAGGIRVLAARGAPSELTLTYSGLADLLSELDEDPSAGLPEPQQEALRRVLVSGGFGRPLDERAVAAAFLAVLERLAADGRLLIAVDDAGWLDPATRTVLGYAVRRLTGPVAILATVRTGPGVDQLDWLQLRRPDLLQRHTVRPMTLGGMHQMFTGRLGRTFPRPTMTRVYQISGGNPLYALELGRGLAAGNLSPNQLPDSLTAVVRERIGQLDERIAEILLTVAAEAQPRVEVIADAMGATVEELTKDLEPVESQGIVEFDGSTVRFTHPLLNAGVYSSATPSQRRAAHRRLAAAVNSIELRARHLAKASTGADPDTLMALDFAAAATAAQGAPATAAELVELAISLGGDQPMRRVLCATHHLVAGDAETAHRMLEPAIGGFPPGLPRSAGLLLLGGLSVYTEGFNAALAWVRQGIAETEDPPVLAQLHMMLAFILIGISEFDEAGESLAVAGDLAEYLDSDELRSQALSLSAMLSCRRGDGVCEDTRRLALELEAPDAATPIIFRASGNELQLRAWTGDLPGAVESFERLWQKAEHRGAEAELMFLAVQGTLIRAWSGDFAAAVALARDATERAQQLGGQTSRLVAAVALAGALAHAGEVEQTRRAVAEALEMADRTGTPVLAKVPIADQGFLEVSLGNYREAMDALGPLVADFLAHGQITEIHTAAHVPDTIEALVALGRVDEAATLVEAMEIGGARLDRAWALALGARGRAAVLAARGDLDGAEAAVDRALAEHARLQMPFERARTLLLLGQLQRRRRRRQAATQTLAEALGMFESCGAQLWAQRAREELARVSAAVGETDVLTPAERRVAERAAAGMSNKQIAAELFISPKTVETNLSSVYRKLGVRSRSQLHTRLTG</sequence>
<dbReference type="PRINTS" id="PR00038">
    <property type="entry name" value="HTHLUXR"/>
</dbReference>
<dbReference type="RefSeq" id="WP_099541356.1">
    <property type="nucleotide sequence ID" value="NZ_CP104302.1"/>
</dbReference>
<dbReference type="Gene3D" id="1.25.40.10">
    <property type="entry name" value="Tetratricopeptide repeat domain"/>
    <property type="match status" value="1"/>
</dbReference>
<dbReference type="CDD" id="cd06170">
    <property type="entry name" value="LuxR_C_like"/>
    <property type="match status" value="1"/>
</dbReference>
<dbReference type="Proteomes" id="UP000230551">
    <property type="component" value="Unassembled WGS sequence"/>
</dbReference>
<keyword evidence="2" id="KW-0067">ATP-binding</keyword>
<feature type="domain" description="HTH luxR-type" evidence="3">
    <location>
        <begin position="849"/>
        <end position="912"/>
    </location>
</feature>
<dbReference type="GO" id="GO:0006355">
    <property type="term" value="P:regulation of DNA-templated transcription"/>
    <property type="evidence" value="ECO:0007669"/>
    <property type="project" value="InterPro"/>
</dbReference>
<name>A0A2G5P9Q7_9MYCO</name>
<comment type="caution">
    <text evidence="4">The sequence shown here is derived from an EMBL/GenBank/DDBJ whole genome shotgun (WGS) entry which is preliminary data.</text>
</comment>
<dbReference type="PANTHER" id="PTHR16305">
    <property type="entry name" value="TESTICULAR SOLUBLE ADENYLYL CYCLASE"/>
    <property type="match status" value="1"/>
</dbReference>
<reference evidence="4 5" key="1">
    <citation type="journal article" date="2017" name="Infect. Genet. Evol.">
        <title>The new phylogeny of the genus Mycobacterium: The old and the news.</title>
        <authorList>
            <person name="Tortoli E."/>
            <person name="Fedrizzi T."/>
            <person name="Meehan C.J."/>
            <person name="Trovato A."/>
            <person name="Grottola A."/>
            <person name="Giacobazzi E."/>
            <person name="Serpini G.F."/>
            <person name="Tagliazucchi S."/>
            <person name="Fabio A."/>
            <person name="Bettua C."/>
            <person name="Bertorelli R."/>
            <person name="Frascaro F."/>
            <person name="De Sanctis V."/>
            <person name="Pecorari M."/>
            <person name="Jousson O."/>
            <person name="Segata N."/>
            <person name="Cirillo D.M."/>
        </authorList>
    </citation>
    <scope>NUCLEOTIDE SEQUENCE [LARGE SCALE GENOMIC DNA]</scope>
    <source>
        <strain evidence="4 5">CIP1034565</strain>
    </source>
</reference>
<dbReference type="InterPro" id="IPR016032">
    <property type="entry name" value="Sig_transdc_resp-reg_C-effctor"/>
</dbReference>
<dbReference type="SUPFAM" id="SSF46894">
    <property type="entry name" value="C-terminal effector domain of the bipartite response regulators"/>
    <property type="match status" value="1"/>
</dbReference>
<organism evidence="4 5">
    <name type="scientific">Mycolicibacterium brumae</name>
    <dbReference type="NCBI Taxonomy" id="85968"/>
    <lineage>
        <taxon>Bacteria</taxon>
        <taxon>Bacillati</taxon>
        <taxon>Actinomycetota</taxon>
        <taxon>Actinomycetes</taxon>
        <taxon>Mycobacteriales</taxon>
        <taxon>Mycobacteriaceae</taxon>
        <taxon>Mycolicibacterium</taxon>
    </lineage>
</organism>
<keyword evidence="5" id="KW-1185">Reference proteome</keyword>
<keyword evidence="1" id="KW-0547">Nucleotide-binding</keyword>
<dbReference type="Pfam" id="PF00196">
    <property type="entry name" value="GerE"/>
    <property type="match status" value="1"/>
</dbReference>
<evidence type="ECO:0000313" key="5">
    <source>
        <dbReference type="Proteomes" id="UP000230551"/>
    </source>
</evidence>
<protein>
    <submittedName>
        <fullName evidence="4">LuxR family transcriptional regulator</fullName>
    </submittedName>
</protein>
<dbReference type="PROSITE" id="PS50043">
    <property type="entry name" value="HTH_LUXR_2"/>
    <property type="match status" value="1"/>
</dbReference>
<dbReference type="Gene3D" id="1.10.10.10">
    <property type="entry name" value="Winged helix-like DNA-binding domain superfamily/Winged helix DNA-binding domain"/>
    <property type="match status" value="1"/>
</dbReference>
<dbReference type="AlphaFoldDB" id="A0A2G5P9Q7"/>
<dbReference type="Pfam" id="PF13191">
    <property type="entry name" value="AAA_16"/>
    <property type="match status" value="1"/>
</dbReference>
<dbReference type="EMBL" id="PDCN02000014">
    <property type="protein sequence ID" value="PIB74800.1"/>
    <property type="molecule type" value="Genomic_DNA"/>
</dbReference>
<evidence type="ECO:0000259" key="3">
    <source>
        <dbReference type="PROSITE" id="PS50043"/>
    </source>
</evidence>
<dbReference type="GO" id="GO:0005524">
    <property type="term" value="F:ATP binding"/>
    <property type="evidence" value="ECO:0007669"/>
    <property type="project" value="UniProtKB-KW"/>
</dbReference>
<proteinExistence type="predicted"/>
<dbReference type="InterPro" id="IPR000792">
    <property type="entry name" value="Tscrpt_reg_LuxR_C"/>
</dbReference>
<dbReference type="OrthoDB" id="3796539at2"/>
<gene>
    <name evidence="4" type="ORF">CQY22_011810</name>
</gene>
<dbReference type="SMART" id="SM00421">
    <property type="entry name" value="HTH_LUXR"/>
    <property type="match status" value="1"/>
</dbReference>
<evidence type="ECO:0000313" key="4">
    <source>
        <dbReference type="EMBL" id="PIB74800.1"/>
    </source>
</evidence>
<dbReference type="InterPro" id="IPR011990">
    <property type="entry name" value="TPR-like_helical_dom_sf"/>
</dbReference>